<dbReference type="EMBL" id="BOMY01000054">
    <property type="protein sequence ID" value="GIF25847.1"/>
    <property type="molecule type" value="Genomic_DNA"/>
</dbReference>
<gene>
    <name evidence="2" type="ORF">Ate02nite_85770</name>
</gene>
<dbReference type="RefSeq" id="WP_203813661.1">
    <property type="nucleotide sequence ID" value="NZ_BOMY01000054.1"/>
</dbReference>
<accession>A0A919NY78</accession>
<comment type="caution">
    <text evidence="2">The sequence shown here is derived from an EMBL/GenBank/DDBJ whole genome shotgun (WGS) entry which is preliminary data.</text>
</comment>
<sequence length="291" mass="29839">MTRLRGTLLAAAVPLFLISACAQTAGNSAAASPDSRSSSPAPYGGADELVLRVESFGGFVPAEQNIGRIPAVSIYADGRMISEGPTTMIYPGPALPNLQEQLLTPELVQDLVTKGKAAGVTNGADFGFPNIADAPSTRVIAGDQSVSVVALSEAQTNDPRLTAAQRTARTKLAAYVKTLRELSAAPGVAQAVAYQPTAIAALARVYVEPTADQPKSPETAWPGPALPGTSMNPGLGIGCVDVTGADTAKVLTAAKTATAITPWTSGNAKWSITFRPLLPEEKSCAALKGAQ</sequence>
<keyword evidence="1" id="KW-0732">Signal</keyword>
<feature type="signal peptide" evidence="1">
    <location>
        <begin position="1"/>
        <end position="24"/>
    </location>
</feature>
<dbReference type="PROSITE" id="PS51257">
    <property type="entry name" value="PROKAR_LIPOPROTEIN"/>
    <property type="match status" value="1"/>
</dbReference>
<proteinExistence type="predicted"/>
<evidence type="ECO:0000313" key="3">
    <source>
        <dbReference type="Proteomes" id="UP000623608"/>
    </source>
</evidence>
<evidence type="ECO:0000313" key="2">
    <source>
        <dbReference type="EMBL" id="GIF25847.1"/>
    </source>
</evidence>
<keyword evidence="3" id="KW-1185">Reference proteome</keyword>
<dbReference type="Proteomes" id="UP000623608">
    <property type="component" value="Unassembled WGS sequence"/>
</dbReference>
<feature type="chain" id="PRO_5038689365" evidence="1">
    <location>
        <begin position="25"/>
        <end position="291"/>
    </location>
</feature>
<protein>
    <submittedName>
        <fullName evidence="2">Uncharacterized protein</fullName>
    </submittedName>
</protein>
<organism evidence="2 3">
    <name type="scientific">Paractinoplanes tereljensis</name>
    <dbReference type="NCBI Taxonomy" id="571912"/>
    <lineage>
        <taxon>Bacteria</taxon>
        <taxon>Bacillati</taxon>
        <taxon>Actinomycetota</taxon>
        <taxon>Actinomycetes</taxon>
        <taxon>Micromonosporales</taxon>
        <taxon>Micromonosporaceae</taxon>
        <taxon>Paractinoplanes</taxon>
    </lineage>
</organism>
<reference evidence="2" key="1">
    <citation type="submission" date="2021-01" db="EMBL/GenBank/DDBJ databases">
        <title>Whole genome shotgun sequence of Actinoplanes tereljensis NBRC 105297.</title>
        <authorList>
            <person name="Komaki H."/>
            <person name="Tamura T."/>
        </authorList>
    </citation>
    <scope>NUCLEOTIDE SEQUENCE</scope>
    <source>
        <strain evidence="2">NBRC 105297</strain>
    </source>
</reference>
<name>A0A919NY78_9ACTN</name>
<dbReference type="AlphaFoldDB" id="A0A919NY78"/>
<evidence type="ECO:0000256" key="1">
    <source>
        <dbReference type="SAM" id="SignalP"/>
    </source>
</evidence>